<gene>
    <name evidence="7" type="ORF">GCM10009751_25110</name>
</gene>
<dbReference type="PANTHER" id="PTHR30055">
    <property type="entry name" value="HTH-TYPE TRANSCRIPTIONAL REGULATOR RUTR"/>
    <property type="match status" value="1"/>
</dbReference>
<dbReference type="SUPFAM" id="SSF46689">
    <property type="entry name" value="Homeodomain-like"/>
    <property type="match status" value="1"/>
</dbReference>
<dbReference type="Proteomes" id="UP001501094">
    <property type="component" value="Unassembled WGS sequence"/>
</dbReference>
<name>A0ABN2NGS8_9MICO</name>
<dbReference type="InterPro" id="IPR041669">
    <property type="entry name" value="TetR_C_15"/>
</dbReference>
<dbReference type="Gene3D" id="1.10.357.10">
    <property type="entry name" value="Tetracycline Repressor, domain 2"/>
    <property type="match status" value="1"/>
</dbReference>
<dbReference type="PRINTS" id="PR00455">
    <property type="entry name" value="HTHTETR"/>
</dbReference>
<dbReference type="InterPro" id="IPR050109">
    <property type="entry name" value="HTH-type_TetR-like_transc_reg"/>
</dbReference>
<keyword evidence="2 4" id="KW-0238">DNA-binding</keyword>
<dbReference type="PANTHER" id="PTHR30055:SF234">
    <property type="entry name" value="HTH-TYPE TRANSCRIPTIONAL REGULATOR BETI"/>
    <property type="match status" value="1"/>
</dbReference>
<dbReference type="Pfam" id="PF00440">
    <property type="entry name" value="TetR_N"/>
    <property type="match status" value="1"/>
</dbReference>
<dbReference type="InterPro" id="IPR001647">
    <property type="entry name" value="HTH_TetR"/>
</dbReference>
<evidence type="ECO:0000259" key="6">
    <source>
        <dbReference type="PROSITE" id="PS50977"/>
    </source>
</evidence>
<dbReference type="InterPro" id="IPR023772">
    <property type="entry name" value="DNA-bd_HTH_TetR-type_CS"/>
</dbReference>
<evidence type="ECO:0000256" key="5">
    <source>
        <dbReference type="SAM" id="MobiDB-lite"/>
    </source>
</evidence>
<evidence type="ECO:0000313" key="8">
    <source>
        <dbReference type="Proteomes" id="UP001501094"/>
    </source>
</evidence>
<sequence length="225" mass="23660">MGGTTGTTGTAEAGDGAPVRRRQARGQKRIEEILHAAAEVFGEQGYDATTTNAIAARAGVSPGSLYQFFGNKDEVARALAERYAARLETLRAELGTVGDPGDGQDLEELAADVLGPLVAFNLAHPGFKALFARTDMPAGLRDAVAPVQAAIHGRVAELVGRLLPGRPDGEVARVATVSIQLVRGMIPLVTGADDGREREAMIAELHTVVVSYLRRQADLAGERPV</sequence>
<evidence type="ECO:0000313" key="7">
    <source>
        <dbReference type="EMBL" id="GAA1865963.1"/>
    </source>
</evidence>
<keyword evidence="1" id="KW-0805">Transcription regulation</keyword>
<dbReference type="InterPro" id="IPR009057">
    <property type="entry name" value="Homeodomain-like_sf"/>
</dbReference>
<organism evidence="7 8">
    <name type="scientific">Myceligenerans crystallogenes</name>
    <dbReference type="NCBI Taxonomy" id="316335"/>
    <lineage>
        <taxon>Bacteria</taxon>
        <taxon>Bacillati</taxon>
        <taxon>Actinomycetota</taxon>
        <taxon>Actinomycetes</taxon>
        <taxon>Micrococcales</taxon>
        <taxon>Promicromonosporaceae</taxon>
        <taxon>Myceligenerans</taxon>
    </lineage>
</organism>
<proteinExistence type="predicted"/>
<feature type="domain" description="HTH tetR-type" evidence="6">
    <location>
        <begin position="27"/>
        <end position="87"/>
    </location>
</feature>
<comment type="caution">
    <text evidence="7">The sequence shown here is derived from an EMBL/GenBank/DDBJ whole genome shotgun (WGS) entry which is preliminary data.</text>
</comment>
<dbReference type="RefSeq" id="WP_344103321.1">
    <property type="nucleotide sequence ID" value="NZ_BAAANL010000005.1"/>
</dbReference>
<keyword evidence="3" id="KW-0804">Transcription</keyword>
<evidence type="ECO:0000256" key="1">
    <source>
        <dbReference type="ARBA" id="ARBA00023015"/>
    </source>
</evidence>
<evidence type="ECO:0000256" key="4">
    <source>
        <dbReference type="PROSITE-ProRule" id="PRU00335"/>
    </source>
</evidence>
<dbReference type="EMBL" id="BAAANL010000005">
    <property type="protein sequence ID" value="GAA1865963.1"/>
    <property type="molecule type" value="Genomic_DNA"/>
</dbReference>
<feature type="region of interest" description="Disordered" evidence="5">
    <location>
        <begin position="1"/>
        <end position="26"/>
    </location>
</feature>
<evidence type="ECO:0000256" key="3">
    <source>
        <dbReference type="ARBA" id="ARBA00023163"/>
    </source>
</evidence>
<reference evidence="7 8" key="1">
    <citation type="journal article" date="2019" name="Int. J. Syst. Evol. Microbiol.">
        <title>The Global Catalogue of Microorganisms (GCM) 10K type strain sequencing project: providing services to taxonomists for standard genome sequencing and annotation.</title>
        <authorList>
            <consortium name="The Broad Institute Genomics Platform"/>
            <consortium name="The Broad Institute Genome Sequencing Center for Infectious Disease"/>
            <person name="Wu L."/>
            <person name="Ma J."/>
        </authorList>
    </citation>
    <scope>NUCLEOTIDE SEQUENCE [LARGE SCALE GENOMIC DNA]</scope>
    <source>
        <strain evidence="7 8">JCM 14326</strain>
    </source>
</reference>
<accession>A0ABN2NGS8</accession>
<dbReference type="PROSITE" id="PS01081">
    <property type="entry name" value="HTH_TETR_1"/>
    <property type="match status" value="1"/>
</dbReference>
<dbReference type="PROSITE" id="PS50977">
    <property type="entry name" value="HTH_TETR_2"/>
    <property type="match status" value="1"/>
</dbReference>
<protein>
    <submittedName>
        <fullName evidence="7">TetR/AcrR family transcriptional regulator</fullName>
    </submittedName>
</protein>
<feature type="DNA-binding region" description="H-T-H motif" evidence="4">
    <location>
        <begin position="50"/>
        <end position="69"/>
    </location>
</feature>
<dbReference type="Pfam" id="PF17918">
    <property type="entry name" value="TetR_C_15"/>
    <property type="match status" value="1"/>
</dbReference>
<evidence type="ECO:0000256" key="2">
    <source>
        <dbReference type="ARBA" id="ARBA00023125"/>
    </source>
</evidence>
<feature type="compositionally biased region" description="Low complexity" evidence="5">
    <location>
        <begin position="7"/>
        <end position="17"/>
    </location>
</feature>
<keyword evidence="8" id="KW-1185">Reference proteome</keyword>